<dbReference type="OrthoDB" id="79452at2759"/>
<dbReference type="EnsemblMetazoa" id="XM_022787656">
    <property type="protein sequence ID" value="XP_022643391"/>
    <property type="gene ID" value="LOC111242816"/>
</dbReference>
<dbReference type="InterPro" id="IPR008936">
    <property type="entry name" value="Rho_GTPase_activation_prot"/>
</dbReference>
<dbReference type="PROSITE" id="PS50002">
    <property type="entry name" value="SH3"/>
    <property type="match status" value="1"/>
</dbReference>
<accession>A0A7M7IVQ0</accession>
<dbReference type="RefSeq" id="XP_022643389.1">
    <property type="nucleotide sequence ID" value="XM_022787654.1"/>
</dbReference>
<evidence type="ECO:0000256" key="3">
    <source>
        <dbReference type="PROSITE-ProRule" id="PRU00192"/>
    </source>
</evidence>
<feature type="compositionally biased region" description="Polar residues" evidence="4">
    <location>
        <begin position="476"/>
        <end position="488"/>
    </location>
</feature>
<feature type="compositionally biased region" description="Low complexity" evidence="4">
    <location>
        <begin position="165"/>
        <end position="183"/>
    </location>
</feature>
<reference evidence="9" key="1">
    <citation type="submission" date="2021-01" db="UniProtKB">
        <authorList>
            <consortium name="EnsemblMetazoa"/>
        </authorList>
    </citation>
    <scope>IDENTIFICATION</scope>
</reference>
<dbReference type="InParanoid" id="A0A7M7IVQ0"/>
<dbReference type="GO" id="GO:0005096">
    <property type="term" value="F:GTPase activator activity"/>
    <property type="evidence" value="ECO:0007669"/>
    <property type="project" value="UniProtKB-KW"/>
</dbReference>
<sequence>MAGDENARGPRMYARVMVDTSYDLEQKPGVMDTVRLSKGESLEVLEFHSDDWWKVRRCHDGKVMFAPPAYLECGVVMTRDYCCLQLDYSRQDSLERRASSLESSKSSQERDHSKGSKDTLDDDTPPEPLERDYPQSQPTPQQLHRLNSSNSQQQHNTTPASQRSQIPQMRHQYHQQQQSHHSQPQPPPRSSLRTQQTISISSASTTTSSAGGAVLSAATVTKLPSSGTAAGGLSGTRGVGGTAVVGSSANSSSSCNTAASAGGANANGSGGVSSSTAKGQSSHQQSDVILWNKLSNRGTSSSINTGSISSVSGNSASCTSNKTQAGNSNASSAVGSAQGSAGPVDSSKGRDRTTGSMTQGVRHSHSSPPNSLFTQASLEVHPVDGDDIDVDSSPSPGMAPGCGSGGRGPFERRFRMSLDEALRERREKMGEVVDDGSEPRSDEDSLIEHQQTGSDLDEGDEDDLVSNSPTGFRFSIVSSNTPNTSNPLQLPPRTGPIQRGHSAPLRPRSEGHQPQPIYANVQQPQGDVVIVHAHGQHHQSSGEHSHVHSNFLEGGQLSAPLDLALATTPPFPSPNEDPVRYLSDHWGEYRSTGGRPYYYNYVTGEHSWKPPRTRKKFSSQRLAQSVDSVDGLEALDGPDCTDGGLDSSVEGIMPSPPPSPTETIASGWSKVYDDISGSLYFINELNDERWCTSQDIDGRVYFYQEGTQRTAWELPKITPCPPQRTKVAPRPPLRRKKQLEDECSKTVLRHNESEPSGATILRTKTLPTGGSGPGLPKGVGTIGRGSGHQVTSSFSNSNIAAMDAAQQRANKALHQQRQQILIHHQQQQQKQVASGGEVDGEGNTPQNSLRSLKTRSMILSELDWRSKSVDIISRLPTGVTNTNGEQGTQLGVHVLSVQKLPNLADIEETVKRQGSLNKADLVKAGKKVQKKNWVCCFLVLTSKNLFVYKDAQSGQQPTPGEGALSRLALPGALIEWCPDKSKRKNCFQVSTIQGQKVLFQDDNVQTSKEWFESIKGCIIHLPLGYDISGEILKARTPQGRESNARLGGISSAPHHNTVARDFSVGTLTKDTLKRSKKVLRSKSIKLLRPSNTLPGSSGTSHGLVAASPGGLGPLETATGSEKGSTTDLVTLSPNERKRRIGDRLKMFFMRRPTLEMLKEKGIIKDELVFGCTLASLCAREHSTVPRFVVRCIDAIENKDMRADGIYRASGNLSQVQKVRFSINMDDYSVLDKEEDVHVLTGALKMFFREMREPLLTYALFDRLLEATQIKERSPKLAAFEAILSELPTVNRDTLRFLLEHLLRVKEYSSENRMHIQNLAIVFGPTLLSSADRMSRNIAMDTIQQNQVIEFILVEFNVLFC</sequence>
<dbReference type="GO" id="GO:0007165">
    <property type="term" value="P:signal transduction"/>
    <property type="evidence" value="ECO:0007669"/>
    <property type="project" value="InterPro"/>
</dbReference>
<dbReference type="InterPro" id="IPR001849">
    <property type="entry name" value="PH_domain"/>
</dbReference>
<dbReference type="KEGG" id="vde:111242816"/>
<dbReference type="InterPro" id="IPR036020">
    <property type="entry name" value="WW_dom_sf"/>
</dbReference>
<feature type="region of interest" description="Disordered" evidence="4">
    <location>
        <begin position="427"/>
        <end position="518"/>
    </location>
</feature>
<dbReference type="Pfam" id="PF00620">
    <property type="entry name" value="RhoGAP"/>
    <property type="match status" value="1"/>
</dbReference>
<feature type="region of interest" description="Disordered" evidence="4">
    <location>
        <begin position="715"/>
        <end position="793"/>
    </location>
</feature>
<dbReference type="SMART" id="SM00233">
    <property type="entry name" value="PH"/>
    <property type="match status" value="1"/>
</dbReference>
<dbReference type="PROSITE" id="PS50003">
    <property type="entry name" value="PH_DOMAIN"/>
    <property type="match status" value="1"/>
</dbReference>
<dbReference type="FunFam" id="1.10.555.10:FF:000071">
    <property type="entry name" value="Rho GTPase activating protein 27"/>
    <property type="match status" value="1"/>
</dbReference>
<protein>
    <submittedName>
        <fullName evidence="9">Uncharacterized protein</fullName>
    </submittedName>
</protein>
<dbReference type="EnsemblMetazoa" id="XM_022787654">
    <property type="protein sequence ID" value="XP_022643389"/>
    <property type="gene ID" value="LOC111242816"/>
</dbReference>
<feature type="domain" description="WW" evidence="7">
    <location>
        <begin position="580"/>
        <end position="613"/>
    </location>
</feature>
<evidence type="ECO:0000259" key="6">
    <source>
        <dbReference type="PROSITE" id="PS50003"/>
    </source>
</evidence>
<dbReference type="RefSeq" id="XP_022643392.1">
    <property type="nucleotide sequence ID" value="XM_022787657.1"/>
</dbReference>
<dbReference type="PANTHER" id="PTHR23176">
    <property type="entry name" value="RHO/RAC/CDC GTPASE-ACTIVATING PROTEIN"/>
    <property type="match status" value="1"/>
</dbReference>
<dbReference type="InterPro" id="IPR001202">
    <property type="entry name" value="WW_dom"/>
</dbReference>
<evidence type="ECO:0000256" key="2">
    <source>
        <dbReference type="ARBA" id="ARBA00022468"/>
    </source>
</evidence>
<dbReference type="InterPro" id="IPR001452">
    <property type="entry name" value="SH3_domain"/>
</dbReference>
<dbReference type="Gene3D" id="2.30.29.30">
    <property type="entry name" value="Pleckstrin-homology domain (PH domain)/Phosphotyrosine-binding domain (PTB)"/>
    <property type="match status" value="1"/>
</dbReference>
<dbReference type="Gene3D" id="2.30.30.40">
    <property type="entry name" value="SH3 Domains"/>
    <property type="match status" value="1"/>
</dbReference>
<name>A0A7M7IVQ0_VARDE</name>
<feature type="compositionally biased region" description="Low complexity" evidence="4">
    <location>
        <begin position="813"/>
        <end position="831"/>
    </location>
</feature>
<feature type="compositionally biased region" description="Gly residues" evidence="4">
    <location>
        <begin position="769"/>
        <end position="786"/>
    </location>
</feature>
<dbReference type="PANTHER" id="PTHR23176:SF129">
    <property type="entry name" value="RHO GTPASE ACTIVATING PROTEIN AT 16F, ISOFORM E-RELATED"/>
    <property type="match status" value="1"/>
</dbReference>
<evidence type="ECO:0000259" key="8">
    <source>
        <dbReference type="PROSITE" id="PS50238"/>
    </source>
</evidence>
<evidence type="ECO:0000313" key="9">
    <source>
        <dbReference type="EnsemblMetazoa" id="XP_022643392"/>
    </source>
</evidence>
<feature type="domain" description="Rho-GAP" evidence="8">
    <location>
        <begin position="1171"/>
        <end position="1359"/>
    </location>
</feature>
<feature type="domain" description="WW" evidence="7">
    <location>
        <begin position="690"/>
        <end position="717"/>
    </location>
</feature>
<dbReference type="SMART" id="SM00456">
    <property type="entry name" value="WW"/>
    <property type="match status" value="2"/>
</dbReference>
<evidence type="ECO:0000259" key="7">
    <source>
        <dbReference type="PROSITE" id="PS50020"/>
    </source>
</evidence>
<feature type="compositionally biased region" description="Polar residues" evidence="4">
    <location>
        <begin position="354"/>
        <end position="377"/>
    </location>
</feature>
<evidence type="ECO:0000259" key="5">
    <source>
        <dbReference type="PROSITE" id="PS50002"/>
    </source>
</evidence>
<feature type="compositionally biased region" description="Polar residues" evidence="4">
    <location>
        <begin position="1117"/>
        <end position="1133"/>
    </location>
</feature>
<dbReference type="RefSeq" id="XP_022643391.1">
    <property type="nucleotide sequence ID" value="XM_022787656.1"/>
</dbReference>
<feature type="compositionally biased region" description="Low complexity" evidence="4">
    <location>
        <begin position="324"/>
        <end position="342"/>
    </location>
</feature>
<dbReference type="GeneID" id="111242816"/>
<dbReference type="Gene3D" id="2.20.70.10">
    <property type="match status" value="1"/>
</dbReference>
<dbReference type="InterPro" id="IPR050729">
    <property type="entry name" value="Rho-GAP"/>
</dbReference>
<dbReference type="EnsemblMetazoa" id="XM_022787653">
    <property type="protein sequence ID" value="XP_022643388"/>
    <property type="gene ID" value="LOC111242816"/>
</dbReference>
<dbReference type="Proteomes" id="UP000594260">
    <property type="component" value="Unplaced"/>
</dbReference>
<feature type="domain" description="PH" evidence="6">
    <location>
        <begin position="909"/>
        <end position="1019"/>
    </location>
</feature>
<evidence type="ECO:0000256" key="1">
    <source>
        <dbReference type="ARBA" id="ARBA00022443"/>
    </source>
</evidence>
<feature type="compositionally biased region" description="Basic and acidic residues" evidence="4">
    <location>
        <begin position="107"/>
        <end position="119"/>
    </location>
</feature>
<keyword evidence="1 3" id="KW-0728">SH3 domain</keyword>
<evidence type="ECO:0000313" key="10">
    <source>
        <dbReference type="Proteomes" id="UP000594260"/>
    </source>
</evidence>
<dbReference type="SUPFAM" id="SSF51045">
    <property type="entry name" value="WW domain"/>
    <property type="match status" value="2"/>
</dbReference>
<dbReference type="GO" id="GO:0005737">
    <property type="term" value="C:cytoplasm"/>
    <property type="evidence" value="ECO:0007669"/>
    <property type="project" value="TreeGrafter"/>
</dbReference>
<keyword evidence="2" id="KW-0343">GTPase activation</keyword>
<feature type="compositionally biased region" description="Acidic residues" evidence="4">
    <location>
        <begin position="455"/>
        <end position="464"/>
    </location>
</feature>
<feature type="region of interest" description="Disordered" evidence="4">
    <location>
        <begin position="805"/>
        <end position="852"/>
    </location>
</feature>
<dbReference type="CDD" id="cd13233">
    <property type="entry name" value="PH_ARHGAP9-like"/>
    <property type="match status" value="1"/>
</dbReference>
<dbReference type="InterPro" id="IPR036028">
    <property type="entry name" value="SH3-like_dom_sf"/>
</dbReference>
<dbReference type="PROSITE" id="PS50238">
    <property type="entry name" value="RHOGAP"/>
    <property type="match status" value="1"/>
</dbReference>
<proteinExistence type="predicted"/>
<dbReference type="EnsemblMetazoa" id="XM_022787657">
    <property type="protein sequence ID" value="XP_022643392"/>
    <property type="gene ID" value="LOC111242816"/>
</dbReference>
<keyword evidence="10" id="KW-1185">Reference proteome</keyword>
<dbReference type="Pfam" id="PF00169">
    <property type="entry name" value="PH"/>
    <property type="match status" value="1"/>
</dbReference>
<dbReference type="EnsemblMetazoa" id="XM_022787658">
    <property type="protein sequence ID" value="XP_022643393"/>
    <property type="gene ID" value="LOC111242816"/>
</dbReference>
<feature type="region of interest" description="Disordered" evidence="4">
    <location>
        <begin position="300"/>
        <end position="411"/>
    </location>
</feature>
<feature type="compositionally biased region" description="Basic and acidic residues" evidence="4">
    <location>
        <begin position="427"/>
        <end position="447"/>
    </location>
</feature>
<dbReference type="InterPro" id="IPR011993">
    <property type="entry name" value="PH-like_dom_sf"/>
</dbReference>
<feature type="region of interest" description="Disordered" evidence="4">
    <location>
        <begin position="631"/>
        <end position="662"/>
    </location>
</feature>
<dbReference type="SUPFAM" id="SSF48350">
    <property type="entry name" value="GTPase activation domain, GAP"/>
    <property type="match status" value="1"/>
</dbReference>
<evidence type="ECO:0000256" key="4">
    <source>
        <dbReference type="SAM" id="MobiDB-lite"/>
    </source>
</evidence>
<dbReference type="CDD" id="cd00201">
    <property type="entry name" value="WW"/>
    <property type="match status" value="2"/>
</dbReference>
<dbReference type="InterPro" id="IPR000198">
    <property type="entry name" value="RhoGAP_dom"/>
</dbReference>
<dbReference type="SUPFAM" id="SSF50729">
    <property type="entry name" value="PH domain-like"/>
    <property type="match status" value="1"/>
</dbReference>
<dbReference type="RefSeq" id="XP_022643393.1">
    <property type="nucleotide sequence ID" value="XM_022787658.1"/>
</dbReference>
<feature type="compositionally biased region" description="Low complexity" evidence="4">
    <location>
        <begin position="190"/>
        <end position="211"/>
    </location>
</feature>
<feature type="compositionally biased region" description="Basic and acidic residues" evidence="4">
    <location>
        <begin position="738"/>
        <end position="753"/>
    </location>
</feature>
<feature type="region of interest" description="Disordered" evidence="4">
    <location>
        <begin position="97"/>
        <end position="211"/>
    </location>
</feature>
<dbReference type="RefSeq" id="XP_022643388.1">
    <property type="nucleotide sequence ID" value="XM_022787653.1"/>
</dbReference>
<feature type="region of interest" description="Disordered" evidence="4">
    <location>
        <begin position="1089"/>
        <end position="1134"/>
    </location>
</feature>
<organism evidence="9 10">
    <name type="scientific">Varroa destructor</name>
    <name type="common">Honeybee mite</name>
    <dbReference type="NCBI Taxonomy" id="109461"/>
    <lineage>
        <taxon>Eukaryota</taxon>
        <taxon>Metazoa</taxon>
        <taxon>Ecdysozoa</taxon>
        <taxon>Arthropoda</taxon>
        <taxon>Chelicerata</taxon>
        <taxon>Arachnida</taxon>
        <taxon>Acari</taxon>
        <taxon>Parasitiformes</taxon>
        <taxon>Mesostigmata</taxon>
        <taxon>Gamasina</taxon>
        <taxon>Dermanyssoidea</taxon>
        <taxon>Varroidae</taxon>
        <taxon>Varroa</taxon>
    </lineage>
</organism>
<feature type="compositionally biased region" description="Polar residues" evidence="4">
    <location>
        <begin position="134"/>
        <end position="164"/>
    </location>
</feature>
<feature type="domain" description="SH3" evidence="5">
    <location>
        <begin position="9"/>
        <end position="76"/>
    </location>
</feature>
<dbReference type="SMART" id="SM00324">
    <property type="entry name" value="RhoGAP"/>
    <property type="match status" value="1"/>
</dbReference>
<dbReference type="SUPFAM" id="SSF50044">
    <property type="entry name" value="SH3-domain"/>
    <property type="match status" value="1"/>
</dbReference>
<feature type="compositionally biased region" description="Polar residues" evidence="4">
    <location>
        <begin position="1089"/>
        <end position="1100"/>
    </location>
</feature>
<feature type="region of interest" description="Disordered" evidence="4">
    <location>
        <begin position="246"/>
        <end position="285"/>
    </location>
</feature>
<dbReference type="Gene3D" id="1.10.555.10">
    <property type="entry name" value="Rho GTPase activation protein"/>
    <property type="match status" value="1"/>
</dbReference>
<dbReference type="PROSITE" id="PS50020">
    <property type="entry name" value="WW_DOMAIN_2"/>
    <property type="match status" value="2"/>
</dbReference>
<feature type="compositionally biased region" description="Low complexity" evidence="4">
    <location>
        <begin position="300"/>
        <end position="317"/>
    </location>
</feature>
<feature type="compositionally biased region" description="Low complexity" evidence="4">
    <location>
        <begin position="246"/>
        <end position="277"/>
    </location>
</feature>